<dbReference type="Proteomes" id="UP000289784">
    <property type="component" value="Unassembled WGS sequence"/>
</dbReference>
<organism evidence="2 3">
    <name type="scientific">Pseudoxanthomonas composti</name>
    <dbReference type="NCBI Taxonomy" id="2137479"/>
    <lineage>
        <taxon>Bacteria</taxon>
        <taxon>Pseudomonadati</taxon>
        <taxon>Pseudomonadota</taxon>
        <taxon>Gammaproteobacteria</taxon>
        <taxon>Lysobacterales</taxon>
        <taxon>Lysobacteraceae</taxon>
        <taxon>Pseudoxanthomonas</taxon>
    </lineage>
</organism>
<sequence length="131" mass="14230">MATRFLALVTVVVDDYDTAIAHYVDDLGFTLLEDTPLGADKRWVRVAPSAGAQTALLLARASDAAQQARIGDQTGGRVGFFLYTDDLARDHAAMGARGVRFQEAPRSEPYGKVVVFADRYGNLWDLLEPAA</sequence>
<proteinExistence type="predicted"/>
<dbReference type="PANTHER" id="PTHR36437">
    <property type="entry name" value="GLYOXALASE/BLEOMYCIN RESISTANCE PROTEIN/DIOXYGENASE"/>
    <property type="match status" value="1"/>
</dbReference>
<dbReference type="InterPro" id="IPR037523">
    <property type="entry name" value="VOC_core"/>
</dbReference>
<dbReference type="AlphaFoldDB" id="A0A4Q1JTF9"/>
<gene>
    <name evidence="2" type="ORF">EPA99_12240</name>
</gene>
<accession>A0A4Q1JTF9</accession>
<evidence type="ECO:0000313" key="2">
    <source>
        <dbReference type="EMBL" id="RXR04248.1"/>
    </source>
</evidence>
<name>A0A4Q1JTF9_9GAMM</name>
<protein>
    <submittedName>
        <fullName evidence="2">VOC family protein</fullName>
    </submittedName>
</protein>
<evidence type="ECO:0000259" key="1">
    <source>
        <dbReference type="PROSITE" id="PS51819"/>
    </source>
</evidence>
<dbReference type="SUPFAM" id="SSF54593">
    <property type="entry name" value="Glyoxalase/Bleomycin resistance protein/Dihydroxybiphenyl dioxygenase"/>
    <property type="match status" value="1"/>
</dbReference>
<dbReference type="PROSITE" id="PS51819">
    <property type="entry name" value="VOC"/>
    <property type="match status" value="1"/>
</dbReference>
<dbReference type="Pfam" id="PF00903">
    <property type="entry name" value="Glyoxalase"/>
    <property type="match status" value="1"/>
</dbReference>
<dbReference type="PANTHER" id="PTHR36437:SF2">
    <property type="entry name" value="GLYOXALASE_BLEOMYCIN RESISTANCE PROTEIN_DIOXYGENASE"/>
    <property type="match status" value="1"/>
</dbReference>
<dbReference type="OrthoDB" id="9794917at2"/>
<comment type="caution">
    <text evidence="2">The sequence shown here is derived from an EMBL/GenBank/DDBJ whole genome shotgun (WGS) entry which is preliminary data.</text>
</comment>
<reference evidence="2 3" key="1">
    <citation type="submission" date="2019-01" db="EMBL/GenBank/DDBJ databases">
        <title>Pseudoxanthomonas composti sp. nov., isolated from compost.</title>
        <authorList>
            <person name="Yang G."/>
        </authorList>
    </citation>
    <scope>NUCLEOTIDE SEQUENCE [LARGE SCALE GENOMIC DNA]</scope>
    <source>
        <strain evidence="2 3">GSS15</strain>
    </source>
</reference>
<dbReference type="InterPro" id="IPR004360">
    <property type="entry name" value="Glyas_Fos-R_dOase_dom"/>
</dbReference>
<keyword evidence="3" id="KW-1185">Reference proteome</keyword>
<dbReference type="Gene3D" id="3.10.180.10">
    <property type="entry name" value="2,3-Dihydroxybiphenyl 1,2-Dioxygenase, domain 1"/>
    <property type="match status" value="1"/>
</dbReference>
<feature type="domain" description="VOC" evidence="1">
    <location>
        <begin position="4"/>
        <end position="129"/>
    </location>
</feature>
<dbReference type="RefSeq" id="WP_129471519.1">
    <property type="nucleotide sequence ID" value="NZ_SAWZ01000006.1"/>
</dbReference>
<evidence type="ECO:0000313" key="3">
    <source>
        <dbReference type="Proteomes" id="UP000289784"/>
    </source>
</evidence>
<dbReference type="InterPro" id="IPR029068">
    <property type="entry name" value="Glyas_Bleomycin-R_OHBP_Dase"/>
</dbReference>
<dbReference type="EMBL" id="SAWZ01000006">
    <property type="protein sequence ID" value="RXR04248.1"/>
    <property type="molecule type" value="Genomic_DNA"/>
</dbReference>